<evidence type="ECO:0000256" key="1">
    <source>
        <dbReference type="SAM" id="MobiDB-lite"/>
    </source>
</evidence>
<sequence length="101" mass="11709">MHKFYTFINKEVNLENELIKDTSLKPIYLNSKKENDVTQLYLSTNKDNGILCGVTNGKLDSLIDIFKEQPKIEEKKKTEKKNKAPEKKNVQGNLSSFFIKK</sequence>
<dbReference type="AlphaFoldDB" id="A0A059F2R3"/>
<feature type="compositionally biased region" description="Basic and acidic residues" evidence="1">
    <location>
        <begin position="74"/>
        <end position="89"/>
    </location>
</feature>
<reference evidence="2 3" key="2">
    <citation type="submission" date="2014-03" db="EMBL/GenBank/DDBJ databases">
        <title>The Genome Sequence of Anncaliia algerae insect isolate PRA339.</title>
        <authorList>
            <consortium name="The Broad Institute Genome Sequencing Platform"/>
            <consortium name="The Broad Institute Genome Sequencing Center for Infectious Disease"/>
            <person name="Cuomo C."/>
            <person name="Becnel J."/>
            <person name="Sanscrainte N."/>
            <person name="Walker B."/>
            <person name="Young S.K."/>
            <person name="Zeng Q."/>
            <person name="Gargeya S."/>
            <person name="Fitzgerald M."/>
            <person name="Haas B."/>
            <person name="Abouelleil A."/>
            <person name="Alvarado L."/>
            <person name="Arachchi H.M."/>
            <person name="Berlin A.M."/>
            <person name="Chapman S.B."/>
            <person name="Dewar J."/>
            <person name="Goldberg J."/>
            <person name="Griggs A."/>
            <person name="Gujja S."/>
            <person name="Hansen M."/>
            <person name="Howarth C."/>
            <person name="Imamovic A."/>
            <person name="Larimer J."/>
            <person name="McCowan C."/>
            <person name="Murphy C."/>
            <person name="Neiman D."/>
            <person name="Pearson M."/>
            <person name="Priest M."/>
            <person name="Roberts A."/>
            <person name="Saif S."/>
            <person name="Shea T."/>
            <person name="Sisk P."/>
            <person name="Sykes S."/>
            <person name="Wortman J."/>
            <person name="Nusbaum C."/>
            <person name="Birren B."/>
        </authorList>
    </citation>
    <scope>NUCLEOTIDE SEQUENCE [LARGE SCALE GENOMIC DNA]</scope>
    <source>
        <strain evidence="2 3">PRA339</strain>
    </source>
</reference>
<feature type="region of interest" description="Disordered" evidence="1">
    <location>
        <begin position="74"/>
        <end position="101"/>
    </location>
</feature>
<feature type="compositionally biased region" description="Polar residues" evidence="1">
    <location>
        <begin position="90"/>
        <end position="101"/>
    </location>
</feature>
<name>A0A059F2R3_9MICR</name>
<dbReference type="VEuPathDB" id="MicrosporidiaDB:H312_01152"/>
<dbReference type="Proteomes" id="UP000030655">
    <property type="component" value="Unassembled WGS sequence"/>
</dbReference>
<dbReference type="EMBL" id="KK365143">
    <property type="protein sequence ID" value="KCZ81397.1"/>
    <property type="molecule type" value="Genomic_DNA"/>
</dbReference>
<dbReference type="OrthoDB" id="2191472at2759"/>
<organism evidence="2 3">
    <name type="scientific">Anncaliia algerae PRA339</name>
    <dbReference type="NCBI Taxonomy" id="1288291"/>
    <lineage>
        <taxon>Eukaryota</taxon>
        <taxon>Fungi</taxon>
        <taxon>Fungi incertae sedis</taxon>
        <taxon>Microsporidia</taxon>
        <taxon>Tubulinosematoidea</taxon>
        <taxon>Tubulinosematidae</taxon>
        <taxon>Anncaliia</taxon>
    </lineage>
</organism>
<evidence type="ECO:0000313" key="3">
    <source>
        <dbReference type="Proteomes" id="UP000030655"/>
    </source>
</evidence>
<gene>
    <name evidence="2" type="ORF">H312_01152</name>
</gene>
<protein>
    <submittedName>
        <fullName evidence="2">Uncharacterized protein</fullName>
    </submittedName>
</protein>
<keyword evidence="3" id="KW-1185">Reference proteome</keyword>
<evidence type="ECO:0000313" key="2">
    <source>
        <dbReference type="EMBL" id="KCZ81397.1"/>
    </source>
</evidence>
<dbReference type="HOGENOM" id="CLU_2291005_0_0_1"/>
<proteinExistence type="predicted"/>
<reference evidence="3" key="1">
    <citation type="submission" date="2013-02" db="EMBL/GenBank/DDBJ databases">
        <authorList>
            <consortium name="The Broad Institute Genome Sequencing Platform"/>
            <person name="Cuomo C."/>
            <person name="Becnel J."/>
            <person name="Sanscrainte N."/>
            <person name="Walker B."/>
            <person name="Young S.K."/>
            <person name="Zeng Q."/>
            <person name="Gargeya S."/>
            <person name="Fitzgerald M."/>
            <person name="Haas B."/>
            <person name="Abouelleil A."/>
            <person name="Alvarado L."/>
            <person name="Arachchi H.M."/>
            <person name="Berlin A.M."/>
            <person name="Chapman S.B."/>
            <person name="Dewar J."/>
            <person name="Goldberg J."/>
            <person name="Griggs A."/>
            <person name="Gujja S."/>
            <person name="Hansen M."/>
            <person name="Howarth C."/>
            <person name="Imamovic A."/>
            <person name="Larimer J."/>
            <person name="McCowan C."/>
            <person name="Murphy C."/>
            <person name="Neiman D."/>
            <person name="Pearson M."/>
            <person name="Priest M."/>
            <person name="Roberts A."/>
            <person name="Saif S."/>
            <person name="Shea T."/>
            <person name="Sisk P."/>
            <person name="Sykes S."/>
            <person name="Wortman J."/>
            <person name="Nusbaum C."/>
            <person name="Birren B."/>
        </authorList>
    </citation>
    <scope>NUCLEOTIDE SEQUENCE [LARGE SCALE GENOMIC DNA]</scope>
    <source>
        <strain evidence="3">PRA339</strain>
    </source>
</reference>
<accession>A0A059F2R3</accession>